<dbReference type="SUPFAM" id="SSF53335">
    <property type="entry name" value="S-adenosyl-L-methionine-dependent methyltransferases"/>
    <property type="match status" value="1"/>
</dbReference>
<keyword evidence="2" id="KW-1185">Reference proteome</keyword>
<dbReference type="AlphaFoldDB" id="A0A081PA64"/>
<sequence>MKIDIGCGLNKHPGFWGIDNRVLPGVDMVCDLNGPLPLPDNCVEFVMASRSLPYVHNFEALMAELYRLCIHRAIVCILAPYAHSFAHVSNPSLKHKFDEYTPRYLTASFFQPSQGAVCPELYAYWPETPPPYDFRLLRMELFYQVPFVPPLYEFEELEVLKTLQANVVQEIMYHFVVIKEPVSNDELEQMSRGVLPEPNHAADLRREYHNF</sequence>
<comment type="caution">
    <text evidence="1">The sequence shown here is derived from an EMBL/GenBank/DDBJ whole genome shotgun (WGS) entry which is preliminary data.</text>
</comment>
<organism evidence="1 2">
    <name type="scientific">Paenibacillus tyrfis</name>
    <dbReference type="NCBI Taxonomy" id="1501230"/>
    <lineage>
        <taxon>Bacteria</taxon>
        <taxon>Bacillati</taxon>
        <taxon>Bacillota</taxon>
        <taxon>Bacilli</taxon>
        <taxon>Bacillales</taxon>
        <taxon>Paenibacillaceae</taxon>
        <taxon>Paenibacillus</taxon>
    </lineage>
</organism>
<dbReference type="eggNOG" id="COG2226">
    <property type="taxonomic scope" value="Bacteria"/>
</dbReference>
<proteinExistence type="predicted"/>
<reference evidence="1 2" key="1">
    <citation type="submission" date="2014-06" db="EMBL/GenBank/DDBJ databases">
        <title>Draft genome sequence of Paenibacillus sp. MSt1.</title>
        <authorList>
            <person name="Aw Y.K."/>
            <person name="Ong K.S."/>
            <person name="Gan H.M."/>
            <person name="Lee S.M."/>
        </authorList>
    </citation>
    <scope>NUCLEOTIDE SEQUENCE [LARGE SCALE GENOMIC DNA]</scope>
    <source>
        <strain evidence="1 2">MSt1</strain>
    </source>
</reference>
<dbReference type="InterPro" id="IPR029063">
    <property type="entry name" value="SAM-dependent_MTases_sf"/>
</dbReference>
<name>A0A081PA64_9BACL</name>
<dbReference type="EMBL" id="JNVM01000002">
    <property type="protein sequence ID" value="KEQ27587.1"/>
    <property type="molecule type" value="Genomic_DNA"/>
</dbReference>
<dbReference type="OrthoDB" id="2636445at2"/>
<gene>
    <name evidence="1" type="ORF">ET33_12890</name>
</gene>
<protein>
    <recommendedName>
        <fullName evidence="3">Methyltransferase type 11 domain-containing protein</fullName>
    </recommendedName>
</protein>
<evidence type="ECO:0000313" key="1">
    <source>
        <dbReference type="EMBL" id="KEQ27587.1"/>
    </source>
</evidence>
<dbReference type="RefSeq" id="WP_036675310.1">
    <property type="nucleotide sequence ID" value="NZ_FYEP01000031.1"/>
</dbReference>
<dbReference type="Gene3D" id="3.40.50.150">
    <property type="entry name" value="Vaccinia Virus protein VP39"/>
    <property type="match status" value="1"/>
</dbReference>
<evidence type="ECO:0008006" key="3">
    <source>
        <dbReference type="Google" id="ProtNLM"/>
    </source>
</evidence>
<accession>A0A081PA64</accession>
<dbReference type="Proteomes" id="UP000028123">
    <property type="component" value="Unassembled WGS sequence"/>
</dbReference>
<evidence type="ECO:0000313" key="2">
    <source>
        <dbReference type="Proteomes" id="UP000028123"/>
    </source>
</evidence>